<accession>A0A8E8PDN8</accession>
<evidence type="ECO:0000313" key="7">
    <source>
        <dbReference type="EMBL" id="QWE51005.1"/>
    </source>
</evidence>
<keyword evidence="7" id="KW-0496">Mitochondrion</keyword>
<dbReference type="Pfam" id="PF00902">
    <property type="entry name" value="TatC"/>
    <property type="match status" value="1"/>
</dbReference>
<keyword evidence="3 6" id="KW-0812">Transmembrane</keyword>
<evidence type="ECO:0000256" key="2">
    <source>
        <dbReference type="ARBA" id="ARBA00008882"/>
    </source>
</evidence>
<comment type="similarity">
    <text evidence="2">Belongs to the TatC family.</text>
</comment>
<name>A0A8E8PDN8_9PHAE</name>
<proteinExistence type="inferred from homology"/>
<feature type="transmembrane region" description="Helical" evidence="6">
    <location>
        <begin position="106"/>
        <end position="136"/>
    </location>
</feature>
<dbReference type="PANTHER" id="PTHR30371:SF0">
    <property type="entry name" value="SEC-INDEPENDENT PROTEIN TRANSLOCASE PROTEIN TATC, CHLOROPLASTIC-RELATED"/>
    <property type="match status" value="1"/>
</dbReference>
<evidence type="ECO:0000256" key="1">
    <source>
        <dbReference type="ARBA" id="ARBA00004141"/>
    </source>
</evidence>
<feature type="transmembrane region" description="Helical" evidence="6">
    <location>
        <begin position="69"/>
        <end position="86"/>
    </location>
</feature>
<dbReference type="GO" id="GO:0043953">
    <property type="term" value="P:protein transport by the Tat complex"/>
    <property type="evidence" value="ECO:0007669"/>
    <property type="project" value="TreeGrafter"/>
</dbReference>
<keyword evidence="4 6" id="KW-1133">Transmembrane helix</keyword>
<sequence>MRVDSTVYYLKEFEYRMAYALFGTALFFLISYNYKQELIFLFLPKGLSYFISGDLTEVFLTYIDICTYFTIVVGLNIAALQTFSFLRPAMYNGESYTINNRFWWSLLFYSIIFSLLSPYASQVFWDAFSCLCIAFLPANSTLEPKINNYIRHVQGLNELLIFTLPILVVVKLVQRFTTPESWVKYRGLVYVISTLFGALVTPPDLSSQLMIAIPLISFYESQIFYWQLRREYEKVLHERGLL</sequence>
<dbReference type="AlphaFoldDB" id="A0A8E8PDN8"/>
<evidence type="ECO:0000256" key="3">
    <source>
        <dbReference type="ARBA" id="ARBA00022692"/>
    </source>
</evidence>
<protein>
    <submittedName>
        <fullName evidence="7">TatC</fullName>
    </submittedName>
</protein>
<feature type="transmembrane region" description="Helical" evidence="6">
    <location>
        <begin position="17"/>
        <end position="34"/>
    </location>
</feature>
<dbReference type="PANTHER" id="PTHR30371">
    <property type="entry name" value="SEC-INDEPENDENT PROTEIN TRANSLOCASE PROTEIN TATC"/>
    <property type="match status" value="1"/>
</dbReference>
<evidence type="ECO:0000256" key="4">
    <source>
        <dbReference type="ARBA" id="ARBA00022989"/>
    </source>
</evidence>
<organism evidence="7">
    <name type="scientific">Phaeophyceae sp</name>
    <dbReference type="NCBI Taxonomy" id="2249243"/>
    <lineage>
        <taxon>Eukaryota</taxon>
        <taxon>Sar</taxon>
        <taxon>Stramenopiles</taxon>
        <taxon>Ochrophyta</taxon>
        <taxon>PX clade</taxon>
        <taxon>Phaeophyceae</taxon>
    </lineage>
</organism>
<geneLocation type="mitochondrion" evidence="7"/>
<evidence type="ECO:0000256" key="5">
    <source>
        <dbReference type="ARBA" id="ARBA00023136"/>
    </source>
</evidence>
<dbReference type="GO" id="GO:0009977">
    <property type="term" value="F:proton motive force dependent protein transmembrane transporter activity"/>
    <property type="evidence" value="ECO:0007669"/>
    <property type="project" value="TreeGrafter"/>
</dbReference>
<gene>
    <name evidence="7" type="primary">tatC</name>
</gene>
<dbReference type="EMBL" id="MT747832">
    <property type="protein sequence ID" value="QWE51005.1"/>
    <property type="molecule type" value="Genomic_DNA"/>
</dbReference>
<dbReference type="GO" id="GO:0033281">
    <property type="term" value="C:TAT protein transport complex"/>
    <property type="evidence" value="ECO:0007669"/>
    <property type="project" value="TreeGrafter"/>
</dbReference>
<dbReference type="GO" id="GO:0065002">
    <property type="term" value="P:intracellular protein transmembrane transport"/>
    <property type="evidence" value="ECO:0007669"/>
    <property type="project" value="TreeGrafter"/>
</dbReference>
<comment type="subcellular location">
    <subcellularLocation>
        <location evidence="1">Membrane</location>
        <topology evidence="1">Multi-pass membrane protein</topology>
    </subcellularLocation>
</comment>
<reference evidence="7" key="1">
    <citation type="journal article" date="2021" name="Eur. J. Phycol.">
        <title>High-throughput sequencing of the kelp Alaria (Phaeophyceae) reveals epi-endobiotic associations, including a likely phaeophycean parasite.</title>
        <authorList>
            <person name="Bringloe T.T."/>
            <person name="Sauermann R."/>
            <person name="Krause-Jensen D."/>
            <person name="Olesen B."/>
            <person name="Klimova A."/>
            <person name="Klochkova T.A."/>
            <person name="Verbruggen H."/>
        </authorList>
    </citation>
    <scope>NUCLEOTIDE SEQUENCE</scope>
</reference>
<dbReference type="InterPro" id="IPR002033">
    <property type="entry name" value="TatC"/>
</dbReference>
<evidence type="ECO:0000256" key="6">
    <source>
        <dbReference type="SAM" id="Phobius"/>
    </source>
</evidence>
<keyword evidence="5 6" id="KW-0472">Membrane</keyword>